<keyword evidence="3" id="KW-1185">Reference proteome</keyword>
<dbReference type="EMBL" id="BPLQ01010693">
    <property type="protein sequence ID" value="GIY52650.1"/>
    <property type="molecule type" value="Genomic_DNA"/>
</dbReference>
<proteinExistence type="predicted"/>
<organism evidence="1 3">
    <name type="scientific">Caerostris darwini</name>
    <dbReference type="NCBI Taxonomy" id="1538125"/>
    <lineage>
        <taxon>Eukaryota</taxon>
        <taxon>Metazoa</taxon>
        <taxon>Ecdysozoa</taxon>
        <taxon>Arthropoda</taxon>
        <taxon>Chelicerata</taxon>
        <taxon>Arachnida</taxon>
        <taxon>Araneae</taxon>
        <taxon>Araneomorphae</taxon>
        <taxon>Entelegynae</taxon>
        <taxon>Araneoidea</taxon>
        <taxon>Araneidae</taxon>
        <taxon>Caerostris</taxon>
    </lineage>
</organism>
<comment type="caution">
    <text evidence="1">The sequence shown here is derived from an EMBL/GenBank/DDBJ whole genome shotgun (WGS) entry which is preliminary data.</text>
</comment>
<protein>
    <submittedName>
        <fullName evidence="1">Uncharacterized protein</fullName>
    </submittedName>
</protein>
<dbReference type="AlphaFoldDB" id="A0AAV4RHU0"/>
<gene>
    <name evidence="2" type="ORF">CDAR_187711</name>
    <name evidence="1" type="ORF">CDAR_580821</name>
</gene>
<dbReference type="Proteomes" id="UP001054837">
    <property type="component" value="Unassembled WGS sequence"/>
</dbReference>
<reference evidence="1 3" key="1">
    <citation type="submission" date="2021-06" db="EMBL/GenBank/DDBJ databases">
        <title>Caerostris darwini draft genome.</title>
        <authorList>
            <person name="Kono N."/>
            <person name="Arakawa K."/>
        </authorList>
    </citation>
    <scope>NUCLEOTIDE SEQUENCE [LARGE SCALE GENOMIC DNA]</scope>
</reference>
<accession>A0AAV4RHU0</accession>
<evidence type="ECO:0000313" key="2">
    <source>
        <dbReference type="EMBL" id="GIY52650.1"/>
    </source>
</evidence>
<evidence type="ECO:0000313" key="1">
    <source>
        <dbReference type="EMBL" id="GIY20594.1"/>
    </source>
</evidence>
<evidence type="ECO:0000313" key="3">
    <source>
        <dbReference type="Proteomes" id="UP001054837"/>
    </source>
</evidence>
<sequence>MDGGGVFLPSTTRMSDNDFNFRIIPSPSRLAGFRKINRPLDRDYATGICSLSPKNLKTTDGLQKQYSSTMIAPPWRKISAIRKPPTT</sequence>
<dbReference type="EMBL" id="BPLQ01006191">
    <property type="protein sequence ID" value="GIY20594.1"/>
    <property type="molecule type" value="Genomic_DNA"/>
</dbReference>
<name>A0AAV4RHU0_9ARAC</name>